<evidence type="ECO:0000313" key="3">
    <source>
        <dbReference type="EMBL" id="QPJ62341.1"/>
    </source>
</evidence>
<sequence length="257" mass="28667">MYSPPDLDENDPNQYVTSFQYNADKEPTLITRPDGKTIGFDYDSGGRLEFLTIPFGAGSGDYEYRYYPTSGNLEKIIAPDGGTLTFTYDGKLPLTTTWAGDVAGSISQVLDDNLRVTSRSVNGGNTIAFGYDDDDVIDMAGSETLNYYPSSGLLKDTTLDNVIDDRTYNGFGELDTYTASTDISNVVTEVFKEEFILRDKLGRIKQKKETVNGASHTYDYTYDLAGHLNKGVKSLLDYKLKKHTPPENYSPLFLFYH</sequence>
<dbReference type="AlphaFoldDB" id="A0A7T0G0Z0"/>
<keyword evidence="1" id="KW-0677">Repeat</keyword>
<evidence type="ECO:0000313" key="4">
    <source>
        <dbReference type="Proteomes" id="UP000594688"/>
    </source>
</evidence>
<feature type="domain" description="Teneurin-like YD-shell" evidence="2">
    <location>
        <begin position="58"/>
        <end position="230"/>
    </location>
</feature>
<reference evidence="3 4" key="1">
    <citation type="submission" date="2020-02" db="EMBL/GenBank/DDBJ databases">
        <title>Genomic and physiological characterization of two novel Nitrospinaceae genera.</title>
        <authorList>
            <person name="Mueller A.J."/>
            <person name="Jung M.-Y."/>
            <person name="Strachan C.R."/>
            <person name="Herbold C.W."/>
            <person name="Kirkegaard R.H."/>
            <person name="Daims H."/>
        </authorList>
    </citation>
    <scope>NUCLEOTIDE SEQUENCE [LARGE SCALE GENOMIC DNA]</scope>
    <source>
        <strain evidence="3">EB</strain>
    </source>
</reference>
<dbReference type="EMBL" id="CP048685">
    <property type="protein sequence ID" value="QPJ62341.1"/>
    <property type="molecule type" value="Genomic_DNA"/>
</dbReference>
<name>A0A7T0G0Z0_9BACT</name>
<dbReference type="Gene3D" id="2.180.10.10">
    <property type="entry name" value="RHS repeat-associated core"/>
    <property type="match status" value="1"/>
</dbReference>
<evidence type="ECO:0000259" key="2">
    <source>
        <dbReference type="Pfam" id="PF25023"/>
    </source>
</evidence>
<dbReference type="Pfam" id="PF25023">
    <property type="entry name" value="TEN_YD-shell"/>
    <property type="match status" value="1"/>
</dbReference>
<dbReference type="InterPro" id="IPR056823">
    <property type="entry name" value="TEN-like_YD-shell"/>
</dbReference>
<dbReference type="KEGG" id="nli:G3M70_10855"/>
<protein>
    <submittedName>
        <fullName evidence="3">RHS repeat protein</fullName>
    </submittedName>
</protein>
<accession>A0A7T0G0Z0</accession>
<organism evidence="3 4">
    <name type="scientific">Candidatus Nitronauta litoralis</name>
    <dbReference type="NCBI Taxonomy" id="2705533"/>
    <lineage>
        <taxon>Bacteria</taxon>
        <taxon>Pseudomonadati</taxon>
        <taxon>Nitrospinota/Tectimicrobiota group</taxon>
        <taxon>Nitrospinota</taxon>
        <taxon>Nitrospinia</taxon>
        <taxon>Nitrospinales</taxon>
        <taxon>Nitrospinaceae</taxon>
        <taxon>Candidatus Nitronauta</taxon>
    </lineage>
</organism>
<dbReference type="Proteomes" id="UP000594688">
    <property type="component" value="Chromosome"/>
</dbReference>
<gene>
    <name evidence="3" type="ORF">G3M70_10855</name>
</gene>
<proteinExistence type="predicted"/>
<evidence type="ECO:0000256" key="1">
    <source>
        <dbReference type="ARBA" id="ARBA00022737"/>
    </source>
</evidence>